<gene>
    <name evidence="3" type="ORF">METZ01_LOCUS277573</name>
</gene>
<protein>
    <recommendedName>
        <fullName evidence="2">Transcription factor NusA N-terminal domain-containing protein</fullName>
    </recommendedName>
</protein>
<dbReference type="EMBL" id="UINC01081147">
    <property type="protein sequence ID" value="SVC24719.1"/>
    <property type="molecule type" value="Genomic_DNA"/>
</dbReference>
<organism evidence="3">
    <name type="scientific">marine metagenome</name>
    <dbReference type="NCBI Taxonomy" id="408172"/>
    <lineage>
        <taxon>unclassified sequences</taxon>
        <taxon>metagenomes</taxon>
        <taxon>ecological metagenomes</taxon>
    </lineage>
</organism>
<accession>A0A382KKF2</accession>
<dbReference type="GO" id="GO:0031564">
    <property type="term" value="P:transcription antitermination"/>
    <property type="evidence" value="ECO:0007669"/>
    <property type="project" value="InterPro"/>
</dbReference>
<evidence type="ECO:0000256" key="1">
    <source>
        <dbReference type="ARBA" id="ARBA00022884"/>
    </source>
</evidence>
<sequence length="163" mass="18308">MKHELMLALTALAHDRSLPQSVVLSAMQFALEHAYRKDVSGQDVRVDLDPETGEEKIRTIKTVVEEVEDPDIEISLSQAQNHYPDIGIGEEITTGYIKRNPGRITAQTTRQLLLQKLREAERQLVADEYSDRIGEIMTGTVQRLEGRDVIVSLGRGESVMPIQ</sequence>
<dbReference type="Gene3D" id="3.30.1480.10">
    <property type="entry name" value="NusA, N-terminal domain"/>
    <property type="match status" value="1"/>
</dbReference>
<dbReference type="InterPro" id="IPR013735">
    <property type="entry name" value="TF_NusA_N"/>
</dbReference>
<feature type="domain" description="Transcription factor NusA N-terminal" evidence="2">
    <location>
        <begin position="4"/>
        <end position="123"/>
    </location>
</feature>
<dbReference type="InterPro" id="IPR036555">
    <property type="entry name" value="NusA_N_sf"/>
</dbReference>
<dbReference type="GO" id="GO:0005829">
    <property type="term" value="C:cytosol"/>
    <property type="evidence" value="ECO:0007669"/>
    <property type="project" value="TreeGrafter"/>
</dbReference>
<dbReference type="InterPro" id="IPR012340">
    <property type="entry name" value="NA-bd_OB-fold"/>
</dbReference>
<name>A0A382KKF2_9ZZZZ</name>
<dbReference type="GO" id="GO:0003723">
    <property type="term" value="F:RNA binding"/>
    <property type="evidence" value="ECO:0007669"/>
    <property type="project" value="UniProtKB-KW"/>
</dbReference>
<dbReference type="PANTHER" id="PTHR22648:SF0">
    <property type="entry name" value="TRANSCRIPTION TERMINATION_ANTITERMINATION PROTEIN NUSA"/>
    <property type="match status" value="1"/>
</dbReference>
<keyword evidence="1" id="KW-0694">RNA-binding</keyword>
<dbReference type="InterPro" id="IPR030842">
    <property type="entry name" value="TF_NusA_bacterial"/>
</dbReference>
<dbReference type="PANTHER" id="PTHR22648">
    <property type="entry name" value="TRANSCRIPTION TERMINATION FACTOR NUSA"/>
    <property type="match status" value="1"/>
</dbReference>
<dbReference type="GO" id="GO:0006353">
    <property type="term" value="P:DNA-templated transcription termination"/>
    <property type="evidence" value="ECO:0007669"/>
    <property type="project" value="InterPro"/>
</dbReference>
<dbReference type="Gene3D" id="2.40.50.140">
    <property type="entry name" value="Nucleic acid-binding proteins"/>
    <property type="match status" value="1"/>
</dbReference>
<dbReference type="GO" id="GO:0003700">
    <property type="term" value="F:DNA-binding transcription factor activity"/>
    <property type="evidence" value="ECO:0007669"/>
    <property type="project" value="InterPro"/>
</dbReference>
<dbReference type="SUPFAM" id="SSF69705">
    <property type="entry name" value="Transcription factor NusA, N-terminal domain"/>
    <property type="match status" value="1"/>
</dbReference>
<reference evidence="3" key="1">
    <citation type="submission" date="2018-05" db="EMBL/GenBank/DDBJ databases">
        <authorList>
            <person name="Lanie J.A."/>
            <person name="Ng W.-L."/>
            <person name="Kazmierczak K.M."/>
            <person name="Andrzejewski T.M."/>
            <person name="Davidsen T.M."/>
            <person name="Wayne K.J."/>
            <person name="Tettelin H."/>
            <person name="Glass J.I."/>
            <person name="Rusch D."/>
            <person name="Podicherti R."/>
            <person name="Tsui H.-C.T."/>
            <person name="Winkler M.E."/>
        </authorList>
    </citation>
    <scope>NUCLEOTIDE SEQUENCE</scope>
</reference>
<dbReference type="Pfam" id="PF08529">
    <property type="entry name" value="NusA_N"/>
    <property type="match status" value="1"/>
</dbReference>
<feature type="non-terminal residue" evidence="3">
    <location>
        <position position="163"/>
    </location>
</feature>
<dbReference type="AlphaFoldDB" id="A0A382KKF2"/>
<evidence type="ECO:0000313" key="3">
    <source>
        <dbReference type="EMBL" id="SVC24719.1"/>
    </source>
</evidence>
<evidence type="ECO:0000259" key="2">
    <source>
        <dbReference type="Pfam" id="PF08529"/>
    </source>
</evidence>
<proteinExistence type="predicted"/>